<dbReference type="EMBL" id="KV921269">
    <property type="protein sequence ID" value="ORE22178.1"/>
    <property type="molecule type" value="Genomic_DNA"/>
</dbReference>
<name>A0A1X0SDF8_RHIZD</name>
<evidence type="ECO:0000313" key="2">
    <source>
        <dbReference type="Proteomes" id="UP000242381"/>
    </source>
</evidence>
<dbReference type="VEuPathDB" id="FungiDB:BCV72DRAFT_327657"/>
<gene>
    <name evidence="1" type="ORF">BCV71DRAFT_260427</name>
</gene>
<sequence length="428" mass="49320">MNKAKTKPLKPKDTVEKTFVIKTSLANTCKYPKFITLVQEVVDHITQLVYDGSIFTNYYFLGLLENGEELPTITQNLFYNIFCIFAGQGKHASDSIKKSFKTFCESTSLIQSDLNKYASKRHILNVLSEKISPYFCGDSLTVKQRKSLAKHIFQQKINPKSAWPSNIDRIERHETIVNSFLTFWSIEANLCAKPQCYMKWLHFIQKEMEQTKFIQEMKPQDKASSSYVHRKLQELSFVKKLNTNKYRQLKEYTLAAINSNKALETTSKPNSIDKKDIDAVQTFIKTVQASIQYKTFMPLKYTDPRGSRYFSLLPLYKIDSKSQKNNNDLTLWYFNVFDVSKIGYKTLESLHSRPNSLRTNVITTDGYAVPFIFKKTVVIHDESTKAPKTPKDFADIVDDAKIWAVDPGISTIFTAVDSTEHERIRTTS</sequence>
<reference evidence="1 2" key="1">
    <citation type="journal article" date="2016" name="Proc. Natl. Acad. Sci. U.S.A.">
        <title>Lipid metabolic changes in an early divergent fungus govern the establishment of a mutualistic symbiosis with endobacteria.</title>
        <authorList>
            <person name="Lastovetsky O.A."/>
            <person name="Gaspar M.L."/>
            <person name="Mondo S.J."/>
            <person name="LaButti K.M."/>
            <person name="Sandor L."/>
            <person name="Grigoriev I.V."/>
            <person name="Henry S.A."/>
            <person name="Pawlowska T.E."/>
        </authorList>
    </citation>
    <scope>NUCLEOTIDE SEQUENCE [LARGE SCALE GENOMIC DNA]</scope>
    <source>
        <strain evidence="1 2">ATCC 11559</strain>
    </source>
</reference>
<dbReference type="Proteomes" id="UP000242381">
    <property type="component" value="Unassembled WGS sequence"/>
</dbReference>
<organism evidence="1 2">
    <name type="scientific">Rhizopus microsporus</name>
    <dbReference type="NCBI Taxonomy" id="58291"/>
    <lineage>
        <taxon>Eukaryota</taxon>
        <taxon>Fungi</taxon>
        <taxon>Fungi incertae sedis</taxon>
        <taxon>Mucoromycota</taxon>
        <taxon>Mucoromycotina</taxon>
        <taxon>Mucoromycetes</taxon>
        <taxon>Mucorales</taxon>
        <taxon>Mucorineae</taxon>
        <taxon>Rhizopodaceae</taxon>
        <taxon>Rhizopus</taxon>
    </lineage>
</organism>
<dbReference type="AlphaFoldDB" id="A0A1X0SDF8"/>
<proteinExistence type="predicted"/>
<evidence type="ECO:0000313" key="1">
    <source>
        <dbReference type="EMBL" id="ORE22178.1"/>
    </source>
</evidence>
<protein>
    <submittedName>
        <fullName evidence="1">Uncharacterized protein</fullName>
    </submittedName>
</protein>
<accession>A0A1X0SDF8</accession>